<dbReference type="PANTHER" id="PTHR31683">
    <property type="entry name" value="PECTATE LYASE 18-RELATED"/>
    <property type="match status" value="1"/>
</dbReference>
<dbReference type="InterPro" id="IPR012334">
    <property type="entry name" value="Pectin_lyas_fold"/>
</dbReference>
<dbReference type="EC" id="4.2.2.10" evidence="6"/>
<dbReference type="SUPFAM" id="SSF51126">
    <property type="entry name" value="Pectin lyase-like"/>
    <property type="match status" value="1"/>
</dbReference>
<dbReference type="RefSeq" id="WP_261756156.1">
    <property type="nucleotide sequence ID" value="NZ_CP104562.2"/>
</dbReference>
<keyword evidence="7" id="KW-0624">Polysaccharide degradation</keyword>
<dbReference type="Proteomes" id="UP001064933">
    <property type="component" value="Chromosome"/>
</dbReference>
<gene>
    <name evidence="9" type="ORF">N4261_15305</name>
</gene>
<protein>
    <recommendedName>
        <fullName evidence="6">pectin lyase</fullName>
        <ecNumber evidence="6">4.2.2.10</ecNumber>
    </recommendedName>
</protein>
<feature type="domain" description="Pectate lyase" evidence="8">
    <location>
        <begin position="134"/>
        <end position="367"/>
    </location>
</feature>
<evidence type="ECO:0000256" key="1">
    <source>
        <dbReference type="ARBA" id="ARBA00023157"/>
    </source>
</evidence>
<keyword evidence="7" id="KW-0964">Secreted</keyword>
<dbReference type="Gene3D" id="2.160.20.10">
    <property type="entry name" value="Single-stranded right-handed beta-helix, Pectin lyase-like"/>
    <property type="match status" value="1"/>
</dbReference>
<keyword evidence="3 7" id="KW-0456">Lyase</keyword>
<evidence type="ECO:0000313" key="9">
    <source>
        <dbReference type="EMBL" id="UXH76425.1"/>
    </source>
</evidence>
<sequence length="461" mass="48763">MAEHTLTIQPPSNGTIAGATSGSTYAAGAKVVLTAVTDGTYGVDKWLGDAAECGSALTCTVKLDANKSVGLKVKTVPVGFGAGVTGGAGGEVVDVSTPAQLKSALCDRYNGSTCIDSTPRVIRVLGVIDFINTEGSTTGKACAYSSNNCAVNGKQEKILDWNSYCSGRQLFDLTYDTAGGTPLRVGSNKTIVGVGKNAGIKGKGFYLRDGVSNIIIRNLSLTDINDGVIWGGDAITIDGASDVWIDHNYFARIGRQMIVTGWGPADRVTISNNVLDGTTDYGHFCDGRSYWFMLLIAEGQTITIIGNKIYNSSGRSPEVGRSPWATQYGMVHLVNNLYDNNFWMGIAASENVVTLIEGNDFTPTNLSFYPVWRDDSSLVIAPHDTNISAANGYCKTLLSRDCARNSASNSTVDFVINQSAVQMMTATSAWAKGAAGIQPIPASQVRNRVMLNAGPQADPDL</sequence>
<dbReference type="Pfam" id="PF18998">
    <property type="entry name" value="Flg_new_2"/>
    <property type="match status" value="1"/>
</dbReference>
<dbReference type="InterPro" id="IPR045032">
    <property type="entry name" value="PEL"/>
</dbReference>
<reference evidence="9" key="1">
    <citation type="submission" date="2022-10" db="EMBL/GenBank/DDBJ databases">
        <title>Characterization and whole genome sequencing of a new Roseateles species, isolated from fresh water.</title>
        <authorList>
            <person name="Guliayeva D.Y."/>
            <person name="Akhremchuk A.E."/>
            <person name="Sikolenko M.A."/>
            <person name="Valentovich L.N."/>
            <person name="Sidarenka A.V."/>
        </authorList>
    </citation>
    <scope>NUCLEOTIDE SEQUENCE</scope>
    <source>
        <strain evidence="9">BIM B-1768</strain>
    </source>
</reference>
<dbReference type="PANTHER" id="PTHR31683:SF67">
    <property type="entry name" value="PECTIN LYASE F-RELATED"/>
    <property type="match status" value="1"/>
</dbReference>
<organism evidence="9 10">
    <name type="scientific">Roseateles amylovorans</name>
    <dbReference type="NCBI Taxonomy" id="2978473"/>
    <lineage>
        <taxon>Bacteria</taxon>
        <taxon>Pseudomonadati</taxon>
        <taxon>Pseudomonadota</taxon>
        <taxon>Betaproteobacteria</taxon>
        <taxon>Burkholderiales</taxon>
        <taxon>Sphaerotilaceae</taxon>
        <taxon>Roseateles</taxon>
    </lineage>
</organism>
<dbReference type="Pfam" id="PF00544">
    <property type="entry name" value="Pectate_lyase_4"/>
    <property type="match status" value="1"/>
</dbReference>
<keyword evidence="2" id="KW-0325">Glycoprotein</keyword>
<evidence type="ECO:0000256" key="2">
    <source>
        <dbReference type="ARBA" id="ARBA00023180"/>
    </source>
</evidence>
<dbReference type="InterPro" id="IPR002022">
    <property type="entry name" value="Pec_lyase"/>
</dbReference>
<comment type="catalytic activity">
    <reaction evidence="4">
        <text>Eliminative cleavage of (1-&gt;4)-alpha-D-galacturonan methyl ester to give oligosaccharides with 4-deoxy-6-O-methyl-alpha-D-galact-4-enuronosyl groups at their non-reducing ends.</text>
        <dbReference type="EC" id="4.2.2.10"/>
    </reaction>
</comment>
<dbReference type="EMBL" id="CP104562">
    <property type="protein sequence ID" value="UXH76425.1"/>
    <property type="molecule type" value="Genomic_DNA"/>
</dbReference>
<comment type="subcellular location">
    <subcellularLocation>
        <location evidence="7">Secreted</location>
    </subcellularLocation>
</comment>
<evidence type="ECO:0000256" key="6">
    <source>
        <dbReference type="ARBA" id="ARBA00039082"/>
    </source>
</evidence>
<evidence type="ECO:0000259" key="8">
    <source>
        <dbReference type="SMART" id="SM00656"/>
    </source>
</evidence>
<evidence type="ECO:0000313" key="10">
    <source>
        <dbReference type="Proteomes" id="UP001064933"/>
    </source>
</evidence>
<evidence type="ECO:0000256" key="3">
    <source>
        <dbReference type="ARBA" id="ARBA00023239"/>
    </source>
</evidence>
<keyword evidence="10" id="KW-1185">Reference proteome</keyword>
<evidence type="ECO:0000256" key="7">
    <source>
        <dbReference type="RuleBase" id="RU361173"/>
    </source>
</evidence>
<proteinExistence type="inferred from homology"/>
<name>A0ABY6AV22_9BURK</name>
<dbReference type="SMART" id="SM00656">
    <property type="entry name" value="Amb_all"/>
    <property type="match status" value="1"/>
</dbReference>
<accession>A0ABY6AV22</accession>
<evidence type="ECO:0000256" key="5">
    <source>
        <dbReference type="ARBA" id="ARBA00037631"/>
    </source>
</evidence>
<evidence type="ECO:0000256" key="4">
    <source>
        <dbReference type="ARBA" id="ARBA00036818"/>
    </source>
</evidence>
<comment type="function">
    <text evidence="5">Pectinolytic enzymes consist of four classes of enzymes: pectin lyase, polygalacturonase, pectin methylesterase and rhamnogalacturonase. Among pectinolytic enzymes, pectin lyase is the most important in depolymerization of pectin, since it cleaves internal glycosidic bonds of highly methylated pectins.</text>
</comment>
<dbReference type="InterPro" id="IPR011050">
    <property type="entry name" value="Pectin_lyase_fold/virulence"/>
</dbReference>
<keyword evidence="1" id="KW-1015">Disulfide bond</keyword>
<keyword evidence="7" id="KW-0119">Carbohydrate metabolism</keyword>
<comment type="similarity">
    <text evidence="7">Belongs to the polysaccharide lyase 1 family.</text>
</comment>
<dbReference type="InterPro" id="IPR044060">
    <property type="entry name" value="Bacterial_rp_domain"/>
</dbReference>